<evidence type="ECO:0000313" key="2">
    <source>
        <dbReference type="EMBL" id="MCD2492747.1"/>
    </source>
</evidence>
<organism evidence="2 3">
    <name type="scientific">Lientehia hominis</name>
    <dbReference type="NCBI Taxonomy" id="2897778"/>
    <lineage>
        <taxon>Bacteria</taxon>
        <taxon>Bacillati</taxon>
        <taxon>Bacillota</taxon>
        <taxon>Clostridia</taxon>
        <taxon>Lachnospirales</taxon>
        <taxon>Lachnospiraceae</taxon>
        <taxon>Lientehia</taxon>
    </lineage>
</organism>
<keyword evidence="1" id="KW-0812">Transmembrane</keyword>
<keyword evidence="3" id="KW-1185">Reference proteome</keyword>
<gene>
    <name evidence="2" type="ORF">LQE92_08910</name>
</gene>
<dbReference type="AlphaFoldDB" id="A0AAP2WA40"/>
<proteinExistence type="predicted"/>
<dbReference type="EMBL" id="JAJNOR010000005">
    <property type="protein sequence ID" value="MCD2492747.1"/>
    <property type="molecule type" value="Genomic_DNA"/>
</dbReference>
<protein>
    <submittedName>
        <fullName evidence="2">Uncharacterized protein</fullName>
    </submittedName>
</protein>
<evidence type="ECO:0000313" key="3">
    <source>
        <dbReference type="Proteomes" id="UP001299265"/>
    </source>
</evidence>
<keyword evidence="1" id="KW-0472">Membrane</keyword>
<keyword evidence="1" id="KW-1133">Transmembrane helix</keyword>
<evidence type="ECO:0000256" key="1">
    <source>
        <dbReference type="SAM" id="Phobius"/>
    </source>
</evidence>
<dbReference type="Proteomes" id="UP001299265">
    <property type="component" value="Unassembled WGS sequence"/>
</dbReference>
<sequence>MDWERILNDSFFNLLNNLKTIFLSPKMTPIYVGIVLSFVAGIIIKTIRRFSFKYYLITGDSKRKARRKSELLADSLSLLEDVKEKK</sequence>
<comment type="caution">
    <text evidence="2">The sequence shown here is derived from an EMBL/GenBank/DDBJ whole genome shotgun (WGS) entry which is preliminary data.</text>
</comment>
<feature type="transmembrane region" description="Helical" evidence="1">
    <location>
        <begin position="28"/>
        <end position="47"/>
    </location>
</feature>
<reference evidence="2 3" key="1">
    <citation type="submission" date="2021-11" db="EMBL/GenBank/DDBJ databases">
        <title>Lacrimispora sp. nov. NSJ-141 isolated from human feces.</title>
        <authorList>
            <person name="Abdugheni R."/>
        </authorList>
    </citation>
    <scope>NUCLEOTIDE SEQUENCE [LARGE SCALE GENOMIC DNA]</scope>
    <source>
        <strain evidence="2 3">NSJ-141</strain>
    </source>
</reference>
<accession>A0AAP2WA40</accession>
<dbReference type="RefSeq" id="WP_231062633.1">
    <property type="nucleotide sequence ID" value="NZ_JAJNOR010000005.1"/>
</dbReference>
<name>A0AAP2WA40_9FIRM</name>